<feature type="region of interest" description="Disordered" evidence="1">
    <location>
        <begin position="35"/>
        <end position="100"/>
    </location>
</feature>
<evidence type="ECO:0000313" key="2">
    <source>
        <dbReference type="EMBL" id="KAG7172472.1"/>
    </source>
</evidence>
<feature type="compositionally biased region" description="Polar residues" evidence="1">
    <location>
        <begin position="82"/>
        <end position="100"/>
    </location>
</feature>
<comment type="caution">
    <text evidence="2">The sequence shown here is derived from an EMBL/GenBank/DDBJ whole genome shotgun (WGS) entry which is preliminary data.</text>
</comment>
<organism evidence="2 3">
    <name type="scientific">Homarus americanus</name>
    <name type="common">American lobster</name>
    <dbReference type="NCBI Taxonomy" id="6706"/>
    <lineage>
        <taxon>Eukaryota</taxon>
        <taxon>Metazoa</taxon>
        <taxon>Ecdysozoa</taxon>
        <taxon>Arthropoda</taxon>
        <taxon>Crustacea</taxon>
        <taxon>Multicrustacea</taxon>
        <taxon>Malacostraca</taxon>
        <taxon>Eumalacostraca</taxon>
        <taxon>Eucarida</taxon>
        <taxon>Decapoda</taxon>
        <taxon>Pleocyemata</taxon>
        <taxon>Astacidea</taxon>
        <taxon>Nephropoidea</taxon>
        <taxon>Nephropidae</taxon>
        <taxon>Homarus</taxon>
    </lineage>
</organism>
<protein>
    <submittedName>
        <fullName evidence="2">Uncharacterized protein</fullName>
    </submittedName>
</protein>
<feature type="compositionally biased region" description="Basic and acidic residues" evidence="1">
    <location>
        <begin position="70"/>
        <end position="81"/>
    </location>
</feature>
<evidence type="ECO:0000313" key="3">
    <source>
        <dbReference type="Proteomes" id="UP000747542"/>
    </source>
</evidence>
<keyword evidence="3" id="KW-1185">Reference proteome</keyword>
<accession>A0A8J5THW7</accession>
<dbReference type="EMBL" id="JAHLQT010011006">
    <property type="protein sequence ID" value="KAG7172472.1"/>
    <property type="molecule type" value="Genomic_DNA"/>
</dbReference>
<dbReference type="AlphaFoldDB" id="A0A8J5THW7"/>
<dbReference type="Proteomes" id="UP000747542">
    <property type="component" value="Unassembled WGS sequence"/>
</dbReference>
<name>A0A8J5THW7_HOMAM</name>
<reference evidence="2" key="1">
    <citation type="journal article" date="2021" name="Sci. Adv.">
        <title>The American lobster genome reveals insights on longevity, neural, and immune adaptations.</title>
        <authorList>
            <person name="Polinski J.M."/>
            <person name="Zimin A.V."/>
            <person name="Clark K.F."/>
            <person name="Kohn A.B."/>
            <person name="Sadowski N."/>
            <person name="Timp W."/>
            <person name="Ptitsyn A."/>
            <person name="Khanna P."/>
            <person name="Romanova D.Y."/>
            <person name="Williams P."/>
            <person name="Greenwood S.J."/>
            <person name="Moroz L.L."/>
            <person name="Walt D.R."/>
            <person name="Bodnar A.G."/>
        </authorList>
    </citation>
    <scope>NUCLEOTIDE SEQUENCE</scope>
    <source>
        <strain evidence="2">GMGI-L3</strain>
    </source>
</reference>
<evidence type="ECO:0000256" key="1">
    <source>
        <dbReference type="SAM" id="MobiDB-lite"/>
    </source>
</evidence>
<sequence length="203" mass="22829">MNIGNPGTFEIEMNTMLGRNNLPIMSFPANPASGSVLQASSLTNPDAPQETVNAEEKGATEQTPAATVHETNEADKSKSQRIETSTQSTAERQDLQNNIQRETGVVRKKVSTATMDTQGEETLLTLECADDCELQLHWCDKIFIPNECKTMPDIIQAITKQELKWTYSNDKYSEALVEAYLIKQRIKIRRQLQKRTMEIPKNP</sequence>
<gene>
    <name evidence="2" type="ORF">Hamer_G027163</name>
</gene>
<proteinExistence type="predicted"/>
<feature type="compositionally biased region" description="Polar residues" evidence="1">
    <location>
        <begin position="35"/>
        <end position="52"/>
    </location>
</feature>